<gene>
    <name evidence="1" type="ORF">MILVUS5_LOCUS30887</name>
</gene>
<proteinExistence type="predicted"/>
<accession>A0ACB0LC98</accession>
<dbReference type="Proteomes" id="UP001177021">
    <property type="component" value="Unassembled WGS sequence"/>
</dbReference>
<sequence>MLKKVLIIEYDSYMVALTICSTCSHFLKIMYQIAYFAYYVLCNLRFQIAYLLTHLSFSWSLFLHIHLVKFYSNFISPNFLVYCLVHFFFCLVLLFLVCFSFCLVPNFSFLVPILFLLFLVCFWFTLLVPCLVLFLGDSITQFNVSNAIKDSILVNFGECGLAASLGSFQVKYVNPITNMCIIRASREDYEKVWVSLQCSEVLDITRWCLICLIYLIRMLILQGQTNAYITFNHFNIQKTHSRYSS</sequence>
<organism evidence="1 2">
    <name type="scientific">Trifolium pratense</name>
    <name type="common">Red clover</name>
    <dbReference type="NCBI Taxonomy" id="57577"/>
    <lineage>
        <taxon>Eukaryota</taxon>
        <taxon>Viridiplantae</taxon>
        <taxon>Streptophyta</taxon>
        <taxon>Embryophyta</taxon>
        <taxon>Tracheophyta</taxon>
        <taxon>Spermatophyta</taxon>
        <taxon>Magnoliopsida</taxon>
        <taxon>eudicotyledons</taxon>
        <taxon>Gunneridae</taxon>
        <taxon>Pentapetalae</taxon>
        <taxon>rosids</taxon>
        <taxon>fabids</taxon>
        <taxon>Fabales</taxon>
        <taxon>Fabaceae</taxon>
        <taxon>Papilionoideae</taxon>
        <taxon>50 kb inversion clade</taxon>
        <taxon>NPAAA clade</taxon>
        <taxon>Hologalegina</taxon>
        <taxon>IRL clade</taxon>
        <taxon>Trifolieae</taxon>
        <taxon>Trifolium</taxon>
    </lineage>
</organism>
<evidence type="ECO:0000313" key="2">
    <source>
        <dbReference type="Proteomes" id="UP001177021"/>
    </source>
</evidence>
<protein>
    <submittedName>
        <fullName evidence="1">Uncharacterized protein</fullName>
    </submittedName>
</protein>
<dbReference type="EMBL" id="CASHSV030000513">
    <property type="protein sequence ID" value="CAJ2666016.1"/>
    <property type="molecule type" value="Genomic_DNA"/>
</dbReference>
<comment type="caution">
    <text evidence="1">The sequence shown here is derived from an EMBL/GenBank/DDBJ whole genome shotgun (WGS) entry which is preliminary data.</text>
</comment>
<reference evidence="1" key="1">
    <citation type="submission" date="2023-10" db="EMBL/GenBank/DDBJ databases">
        <authorList>
            <person name="Rodriguez Cubillos JULIANA M."/>
            <person name="De Vega J."/>
        </authorList>
    </citation>
    <scope>NUCLEOTIDE SEQUENCE</scope>
</reference>
<name>A0ACB0LC98_TRIPR</name>
<keyword evidence="2" id="KW-1185">Reference proteome</keyword>
<evidence type="ECO:0000313" key="1">
    <source>
        <dbReference type="EMBL" id="CAJ2666016.1"/>
    </source>
</evidence>